<feature type="domain" description="Cytochrome c" evidence="5">
    <location>
        <begin position="187"/>
        <end position="293"/>
    </location>
</feature>
<dbReference type="InterPro" id="IPR036909">
    <property type="entry name" value="Cyt_c-like_dom_sf"/>
</dbReference>
<sequence>MRRFLLFGVAMLCGGFAAFWLLTQPSPLPPSVVAGLSGDATRGEAVFHAAGCASCHMAPAAEGEAKLVLAGGQRFASPFGTFIAPNISPDPTHGIGGWSLEEFANAVMAGVSPEGAHYFPAFPYAAYGKAEPQDIADLKAFMDGLPPSASPSQPHEVPFPFNIRRSLGGWKMLFGTGDWVVTGDLTEAETRGRYLAEALGHCGECHTPRNALGGLDRSRWLAGAPNPDGRGRTPNITPAALNWSEADIVAYLTSGFTPEYDSVGGHMAHVVDNFARLPEADRQAVAAYLKRVPPVP</sequence>
<dbReference type="SUPFAM" id="SSF46626">
    <property type="entry name" value="Cytochrome c"/>
    <property type="match status" value="2"/>
</dbReference>
<dbReference type="GO" id="GO:0046872">
    <property type="term" value="F:metal ion binding"/>
    <property type="evidence" value="ECO:0007669"/>
    <property type="project" value="UniProtKB-KW"/>
</dbReference>
<evidence type="ECO:0000256" key="4">
    <source>
        <dbReference type="PROSITE-ProRule" id="PRU00433"/>
    </source>
</evidence>
<dbReference type="Proteomes" id="UP000309450">
    <property type="component" value="Unassembled WGS sequence"/>
</dbReference>
<evidence type="ECO:0000313" key="7">
    <source>
        <dbReference type="Proteomes" id="UP000309450"/>
    </source>
</evidence>
<feature type="domain" description="Cytochrome c" evidence="5">
    <location>
        <begin position="38"/>
        <end position="146"/>
    </location>
</feature>
<dbReference type="GO" id="GO:0009055">
    <property type="term" value="F:electron transfer activity"/>
    <property type="evidence" value="ECO:0007669"/>
    <property type="project" value="InterPro"/>
</dbReference>
<dbReference type="AlphaFoldDB" id="A0A4S3MMB2"/>
<dbReference type="PANTHER" id="PTHR35008">
    <property type="entry name" value="BLL4482 PROTEIN-RELATED"/>
    <property type="match status" value="1"/>
</dbReference>
<dbReference type="PROSITE" id="PS51007">
    <property type="entry name" value="CYTC"/>
    <property type="match status" value="2"/>
</dbReference>
<gene>
    <name evidence="6" type="ORF">E7811_13040</name>
</gene>
<organism evidence="6 7">
    <name type="scientific">Aliigemmobacter aestuarii</name>
    <dbReference type="NCBI Taxonomy" id="1445661"/>
    <lineage>
        <taxon>Bacteria</taxon>
        <taxon>Pseudomonadati</taxon>
        <taxon>Pseudomonadota</taxon>
        <taxon>Alphaproteobacteria</taxon>
        <taxon>Rhodobacterales</taxon>
        <taxon>Paracoccaceae</taxon>
        <taxon>Aliigemmobacter</taxon>
    </lineage>
</organism>
<name>A0A4S3MMB2_9RHOB</name>
<evidence type="ECO:0000256" key="1">
    <source>
        <dbReference type="ARBA" id="ARBA00022617"/>
    </source>
</evidence>
<dbReference type="Pfam" id="PF00034">
    <property type="entry name" value="Cytochrom_C"/>
    <property type="match status" value="1"/>
</dbReference>
<evidence type="ECO:0000256" key="2">
    <source>
        <dbReference type="ARBA" id="ARBA00022723"/>
    </source>
</evidence>
<dbReference type="OrthoDB" id="9811281at2"/>
<dbReference type="PANTHER" id="PTHR35008:SF8">
    <property type="entry name" value="ALCOHOL DEHYDROGENASE CYTOCHROME C SUBUNIT"/>
    <property type="match status" value="1"/>
</dbReference>
<proteinExistence type="predicted"/>
<evidence type="ECO:0000259" key="5">
    <source>
        <dbReference type="PROSITE" id="PS51007"/>
    </source>
</evidence>
<comment type="caution">
    <text evidence="6">The sequence shown here is derived from an EMBL/GenBank/DDBJ whole genome shotgun (WGS) entry which is preliminary data.</text>
</comment>
<dbReference type="InterPro" id="IPR009056">
    <property type="entry name" value="Cyt_c-like_dom"/>
</dbReference>
<dbReference type="InterPro" id="IPR051459">
    <property type="entry name" value="Cytochrome_c-type_DH"/>
</dbReference>
<dbReference type="RefSeq" id="WP_136395084.1">
    <property type="nucleotide sequence ID" value="NZ_SSND01000003.1"/>
</dbReference>
<keyword evidence="1 4" id="KW-0349">Heme</keyword>
<dbReference type="Gene3D" id="1.10.760.10">
    <property type="entry name" value="Cytochrome c-like domain"/>
    <property type="match status" value="2"/>
</dbReference>
<dbReference type="GO" id="GO:0020037">
    <property type="term" value="F:heme binding"/>
    <property type="evidence" value="ECO:0007669"/>
    <property type="project" value="InterPro"/>
</dbReference>
<reference evidence="6 7" key="1">
    <citation type="submission" date="2019-04" db="EMBL/GenBank/DDBJ databases">
        <title>Draft genome sequence of Gemmobacter aestuarii sp. nov.</title>
        <authorList>
            <person name="Hameed A."/>
            <person name="Lin S.-Y."/>
            <person name="Shahina M."/>
            <person name="Lai W.-A."/>
            <person name="Young C.-C."/>
        </authorList>
    </citation>
    <scope>NUCLEOTIDE SEQUENCE [LARGE SCALE GENOMIC DNA]</scope>
    <source>
        <strain evidence="6 7">CC-PW-75</strain>
    </source>
</reference>
<accession>A0A4S3MMB2</accession>
<protein>
    <submittedName>
        <fullName evidence="6">C-type cytochrome</fullName>
    </submittedName>
</protein>
<evidence type="ECO:0000256" key="3">
    <source>
        <dbReference type="ARBA" id="ARBA00023004"/>
    </source>
</evidence>
<keyword evidence="7" id="KW-1185">Reference proteome</keyword>
<evidence type="ECO:0000313" key="6">
    <source>
        <dbReference type="EMBL" id="THD83195.1"/>
    </source>
</evidence>
<dbReference type="EMBL" id="SSND01000003">
    <property type="protein sequence ID" value="THD83195.1"/>
    <property type="molecule type" value="Genomic_DNA"/>
</dbReference>
<keyword evidence="3 4" id="KW-0408">Iron</keyword>
<keyword evidence="2 4" id="KW-0479">Metal-binding</keyword>